<protein>
    <recommendedName>
        <fullName evidence="4">YfdX family protein</fullName>
    </recommendedName>
</protein>
<comment type="caution">
    <text evidence="2">The sequence shown here is derived from an EMBL/GenBank/DDBJ whole genome shotgun (WGS) entry which is preliminary data.</text>
</comment>
<evidence type="ECO:0000313" key="2">
    <source>
        <dbReference type="EMBL" id="ONN70294.1"/>
    </source>
</evidence>
<dbReference type="InterPro" id="IPR021236">
    <property type="entry name" value="Uncharacterised_YfdX"/>
</dbReference>
<evidence type="ECO:0000313" key="3">
    <source>
        <dbReference type="Proteomes" id="UP000189310"/>
    </source>
</evidence>
<dbReference type="Pfam" id="PF10938">
    <property type="entry name" value="YfdX"/>
    <property type="match status" value="1"/>
</dbReference>
<gene>
    <name evidence="2" type="ORF">BVL52_18755</name>
</gene>
<accession>A0ABX3ITB2</accession>
<feature type="signal peptide" evidence="1">
    <location>
        <begin position="1"/>
        <end position="26"/>
    </location>
</feature>
<sequence>MNLNRRIAKSLLVLTIASVFSTAALADTRPDIATQQVATLPAISQQGQQAFMDVVAARQDLFEAHVDQAKQHLAAAESALQTAQTDKTAYLKSARDLRGQDGKLMQVSAQDAKATSWLPIWSGMALRDDYVATPAKNQAVVQANEKIQQGDTKAAGEILKVAGVGVDVDYSTAVLPAQETLDLVHRANQELGHEQYWQANLTLKQVQNSLRYDNANVDVTPTGWFSKTTTVFTPVDKT</sequence>
<evidence type="ECO:0008006" key="4">
    <source>
        <dbReference type="Google" id="ProtNLM"/>
    </source>
</evidence>
<dbReference type="Gene3D" id="6.10.250.2140">
    <property type="match status" value="1"/>
</dbReference>
<dbReference type="Proteomes" id="UP000189310">
    <property type="component" value="Unassembled WGS sequence"/>
</dbReference>
<organism evidence="2 3">
    <name type="scientific">Pseudomonas oryzihabitans</name>
    <dbReference type="NCBI Taxonomy" id="47885"/>
    <lineage>
        <taxon>Bacteria</taxon>
        <taxon>Pseudomonadati</taxon>
        <taxon>Pseudomonadota</taxon>
        <taxon>Gammaproteobacteria</taxon>
        <taxon>Pseudomonadales</taxon>
        <taxon>Pseudomonadaceae</taxon>
        <taxon>Pseudomonas</taxon>
    </lineage>
</organism>
<proteinExistence type="predicted"/>
<dbReference type="RefSeq" id="WP_077172724.1">
    <property type="nucleotide sequence ID" value="NZ_MTLN01000008.1"/>
</dbReference>
<name>A0ABX3ITB2_9PSED</name>
<evidence type="ECO:0000256" key="1">
    <source>
        <dbReference type="SAM" id="SignalP"/>
    </source>
</evidence>
<dbReference type="Gene3D" id="1.20.120.1940">
    <property type="entry name" value="YfdX protein domain"/>
    <property type="match status" value="1"/>
</dbReference>
<dbReference type="EMBL" id="MTLN01000008">
    <property type="protein sequence ID" value="ONN70294.1"/>
    <property type="molecule type" value="Genomic_DNA"/>
</dbReference>
<feature type="chain" id="PRO_5045775819" description="YfdX family protein" evidence="1">
    <location>
        <begin position="27"/>
        <end position="238"/>
    </location>
</feature>
<reference evidence="2 3" key="1">
    <citation type="submission" date="2017-01" db="EMBL/GenBank/DDBJ databases">
        <title>Pseudomonas psychrotolerans genome sequencing and assembly.</title>
        <authorList>
            <person name="Vyas B."/>
            <person name="Mayilraj S."/>
        </authorList>
    </citation>
    <scope>NUCLEOTIDE SEQUENCE [LARGE SCALE GENOMIC DNA]</scope>
    <source>
        <strain evidence="2 3">SDS18</strain>
    </source>
</reference>
<keyword evidence="3" id="KW-1185">Reference proteome</keyword>
<keyword evidence="1" id="KW-0732">Signal</keyword>